<evidence type="ECO:0000313" key="10">
    <source>
        <dbReference type="EnsemblMetazoa" id="G24315.2:cds"/>
    </source>
</evidence>
<feature type="transmembrane region" description="Helical" evidence="9">
    <location>
        <begin position="323"/>
        <end position="347"/>
    </location>
</feature>
<dbReference type="GO" id="GO:0005921">
    <property type="term" value="C:gap junction"/>
    <property type="evidence" value="ECO:0007669"/>
    <property type="project" value="UniProtKB-UniRule"/>
</dbReference>
<feature type="transmembrane region" description="Helical" evidence="9">
    <location>
        <begin position="136"/>
        <end position="153"/>
    </location>
</feature>
<gene>
    <name evidence="9" type="primary">inx</name>
</gene>
<dbReference type="InterPro" id="IPR000990">
    <property type="entry name" value="Innexin"/>
</dbReference>
<comment type="similarity">
    <text evidence="9">Belongs to the pannexin family.</text>
</comment>
<keyword evidence="4 9" id="KW-0812">Transmembrane</keyword>
<evidence type="ECO:0000313" key="11">
    <source>
        <dbReference type="Proteomes" id="UP000005408"/>
    </source>
</evidence>
<evidence type="ECO:0000256" key="9">
    <source>
        <dbReference type="RuleBase" id="RU010713"/>
    </source>
</evidence>
<evidence type="ECO:0000256" key="5">
    <source>
        <dbReference type="ARBA" id="ARBA00022989"/>
    </source>
</evidence>
<dbReference type="EnsemblMetazoa" id="G24315.2">
    <property type="protein sequence ID" value="G24315.2:cds"/>
    <property type="gene ID" value="G24315"/>
</dbReference>
<evidence type="ECO:0000256" key="2">
    <source>
        <dbReference type="ARBA" id="ARBA00022448"/>
    </source>
</evidence>
<evidence type="ECO:0000256" key="7">
    <source>
        <dbReference type="ARBA" id="ARBA00023136"/>
    </source>
</evidence>
<feature type="transmembrane region" description="Helical" evidence="9">
    <location>
        <begin position="239"/>
        <end position="262"/>
    </location>
</feature>
<proteinExistence type="inferred from homology"/>
<dbReference type="PANTHER" id="PTHR11893:SF36">
    <property type="entry name" value="INNEXIN-5"/>
    <property type="match status" value="1"/>
</dbReference>
<dbReference type="GO" id="GO:0034220">
    <property type="term" value="P:monoatomic ion transmembrane transport"/>
    <property type="evidence" value="ECO:0007669"/>
    <property type="project" value="UniProtKB-KW"/>
</dbReference>
<dbReference type="Pfam" id="PF00876">
    <property type="entry name" value="Innexin"/>
    <property type="match status" value="1"/>
</dbReference>
<keyword evidence="6 9" id="KW-0406">Ion transport</keyword>
<comment type="subcellular location">
    <subcellularLocation>
        <location evidence="1 9">Cell membrane</location>
        <topology evidence="1 9">Multi-pass membrane protein</topology>
    </subcellularLocation>
</comment>
<keyword evidence="5 9" id="KW-1133">Transmembrane helix</keyword>
<keyword evidence="7 9" id="KW-0472">Membrane</keyword>
<reference evidence="10" key="1">
    <citation type="submission" date="2022-08" db="UniProtKB">
        <authorList>
            <consortium name="EnsemblMetazoa"/>
        </authorList>
    </citation>
    <scope>IDENTIFICATION</scope>
    <source>
        <strain evidence="10">05x7-T-G4-1.051#20</strain>
    </source>
</reference>
<evidence type="ECO:0000256" key="1">
    <source>
        <dbReference type="ARBA" id="ARBA00004651"/>
    </source>
</evidence>
<keyword evidence="2 9" id="KW-0813">Transport</keyword>
<keyword evidence="3" id="KW-1003">Cell membrane</keyword>
<evidence type="ECO:0000256" key="8">
    <source>
        <dbReference type="ARBA" id="ARBA00023303"/>
    </source>
</evidence>
<keyword evidence="8 9" id="KW-0407">Ion channel</keyword>
<evidence type="ECO:0000256" key="6">
    <source>
        <dbReference type="ARBA" id="ARBA00023065"/>
    </source>
</evidence>
<protein>
    <recommendedName>
        <fullName evidence="9">Innexin</fullName>
    </recommendedName>
</protein>
<keyword evidence="11" id="KW-1185">Reference proteome</keyword>
<comment type="function">
    <text evidence="9">Structural component of the gap junctions.</text>
</comment>
<name>A0A8W8KRS0_MAGGI</name>
<evidence type="ECO:0000256" key="3">
    <source>
        <dbReference type="ARBA" id="ARBA00022475"/>
    </source>
</evidence>
<evidence type="ECO:0000256" key="4">
    <source>
        <dbReference type="ARBA" id="ARBA00022692"/>
    </source>
</evidence>
<dbReference type="PRINTS" id="PR01262">
    <property type="entry name" value="INNEXIN"/>
</dbReference>
<dbReference type="Proteomes" id="UP000005408">
    <property type="component" value="Unassembled WGS sequence"/>
</dbReference>
<dbReference type="AlphaFoldDB" id="A0A8W8KRS0"/>
<dbReference type="PROSITE" id="PS51013">
    <property type="entry name" value="PANNEXIN"/>
    <property type="match status" value="1"/>
</dbReference>
<organism evidence="10 11">
    <name type="scientific">Magallana gigas</name>
    <name type="common">Pacific oyster</name>
    <name type="synonym">Crassostrea gigas</name>
    <dbReference type="NCBI Taxonomy" id="29159"/>
    <lineage>
        <taxon>Eukaryota</taxon>
        <taxon>Metazoa</taxon>
        <taxon>Spiralia</taxon>
        <taxon>Lophotrochozoa</taxon>
        <taxon>Mollusca</taxon>
        <taxon>Bivalvia</taxon>
        <taxon>Autobranchia</taxon>
        <taxon>Pteriomorphia</taxon>
        <taxon>Ostreida</taxon>
        <taxon>Ostreoidea</taxon>
        <taxon>Ostreidae</taxon>
        <taxon>Magallana</taxon>
    </lineage>
</organism>
<dbReference type="PANTHER" id="PTHR11893">
    <property type="entry name" value="INNEXIN"/>
    <property type="match status" value="1"/>
</dbReference>
<accession>A0A8W8KRS0</accession>
<sequence>MCDVQQISLFNCRTDHFVAFLWENSEPKADKETSKMLTTVLGSLASFSKISGSSDDDWIDRLNHLWTVVLMTLFAVVTSSGQYAGNPIECWVPAEFTSAYTSYAKSYCWISNTYYVPQEEPIPHRISDRYNQELTYYQWVPIILMFQALMFKVPNIVWRMMNGQSGVNMERIIALSENGMMGDPDDRMKNISHLAKYLNRWIETHREYRYNFIVKMREKYSNVLCFCCGKRDGTFLTGFYIFIKFLYCANVVGQFFILNAFMATDFNMFGFEVIENFIYDRNWRESPRFPRVTLCDFKIRQLANVQTFTVQCVLPINLFNEKIFIFLWFWFFIVAALSFGNLFHWIYQIVFGENKVTYVRKYLKVAGEIHTNFDKKLSRKFAEHYLRSDGIFVLRMVGKNTSAMFMTDLVQLLWKTFKEEHCSMKNGVTEVEETPLMNGNCQMGDMEPPSLKSKL</sequence>
<dbReference type="GO" id="GO:0005886">
    <property type="term" value="C:plasma membrane"/>
    <property type="evidence" value="ECO:0007669"/>
    <property type="project" value="UniProtKB-SubCell"/>
</dbReference>
<comment type="caution">
    <text evidence="9">Lacks conserved residue(s) required for the propagation of feature annotation.</text>
</comment>